<evidence type="ECO:0000313" key="8">
    <source>
        <dbReference type="Proteomes" id="UP000199318"/>
    </source>
</evidence>
<keyword evidence="5" id="KW-0411">Iron-sulfur</keyword>
<gene>
    <name evidence="7" type="ORF">SAMN05444126_10853</name>
</gene>
<dbReference type="GO" id="GO:0051539">
    <property type="term" value="F:4 iron, 4 sulfur cluster binding"/>
    <property type="evidence" value="ECO:0007669"/>
    <property type="project" value="UniProtKB-KW"/>
</dbReference>
<dbReference type="RefSeq" id="WP_093072566.1">
    <property type="nucleotide sequence ID" value="NZ_FOGV01000008.1"/>
</dbReference>
<evidence type="ECO:0000256" key="5">
    <source>
        <dbReference type="ARBA" id="ARBA00023014"/>
    </source>
</evidence>
<dbReference type="PANTHER" id="PTHR32479">
    <property type="entry name" value="GLYCOLATE OXIDASE IRON-SULFUR SUBUNIT"/>
    <property type="match status" value="1"/>
</dbReference>
<protein>
    <submittedName>
        <fullName evidence="7">Cysteine-rich domain-containing protein</fullName>
    </submittedName>
</protein>
<dbReference type="GO" id="GO:0016491">
    <property type="term" value="F:oxidoreductase activity"/>
    <property type="evidence" value="ECO:0007669"/>
    <property type="project" value="UniProtKB-ARBA"/>
</dbReference>
<dbReference type="Proteomes" id="UP000199318">
    <property type="component" value="Unassembled WGS sequence"/>
</dbReference>
<dbReference type="Pfam" id="PF02754">
    <property type="entry name" value="CCG"/>
    <property type="match status" value="1"/>
</dbReference>
<sequence>MLCQGLSGKHMTNVQRVIHEPRRLIQSIPGVELEELADPDFCCGSAGIYNLVQYEESMKILDRKMTDVSRAVHFVELLMEAGGKFSEFRFKKC</sequence>
<keyword evidence="1" id="KW-0004">4Fe-4S</keyword>
<evidence type="ECO:0000256" key="1">
    <source>
        <dbReference type="ARBA" id="ARBA00022485"/>
    </source>
</evidence>
<dbReference type="PANTHER" id="PTHR32479:SF17">
    <property type="entry name" value="GLYCOLATE OXIDASE IRON-SULFUR SUBUNIT"/>
    <property type="match status" value="1"/>
</dbReference>
<organism evidence="7 8">
    <name type="scientific">Salisediminibacterium halotolerans</name>
    <dbReference type="NCBI Taxonomy" id="517425"/>
    <lineage>
        <taxon>Bacteria</taxon>
        <taxon>Bacillati</taxon>
        <taxon>Bacillota</taxon>
        <taxon>Bacilli</taxon>
        <taxon>Bacillales</taxon>
        <taxon>Bacillaceae</taxon>
        <taxon>Salisediminibacterium</taxon>
    </lineage>
</organism>
<keyword evidence="2" id="KW-0479">Metal-binding</keyword>
<keyword evidence="3" id="KW-0677">Repeat</keyword>
<reference evidence="8" key="1">
    <citation type="submission" date="2016-10" db="EMBL/GenBank/DDBJ databases">
        <authorList>
            <person name="de Groot N.N."/>
        </authorList>
    </citation>
    <scope>NUCLEOTIDE SEQUENCE [LARGE SCALE GENOMIC DNA]</scope>
    <source>
        <strain evidence="8">10nlg</strain>
    </source>
</reference>
<evidence type="ECO:0000259" key="6">
    <source>
        <dbReference type="Pfam" id="PF02754"/>
    </source>
</evidence>
<keyword evidence="4" id="KW-0408">Iron</keyword>
<evidence type="ECO:0000313" key="7">
    <source>
        <dbReference type="EMBL" id="SER89524.1"/>
    </source>
</evidence>
<proteinExistence type="predicted"/>
<dbReference type="EMBL" id="FOGV01000008">
    <property type="protein sequence ID" value="SER89524.1"/>
    <property type="molecule type" value="Genomic_DNA"/>
</dbReference>
<keyword evidence="8" id="KW-1185">Reference proteome</keyword>
<evidence type="ECO:0000256" key="2">
    <source>
        <dbReference type="ARBA" id="ARBA00022723"/>
    </source>
</evidence>
<feature type="domain" description="Cysteine-rich" evidence="6">
    <location>
        <begin position="15"/>
        <end position="69"/>
    </location>
</feature>
<dbReference type="AlphaFoldDB" id="A0A1H9SXJ6"/>
<name>A0A1H9SXJ6_9BACI</name>
<accession>A0A1H9SXJ6</accession>
<dbReference type="GO" id="GO:0046872">
    <property type="term" value="F:metal ion binding"/>
    <property type="evidence" value="ECO:0007669"/>
    <property type="project" value="UniProtKB-KW"/>
</dbReference>
<dbReference type="STRING" id="1464123.SAMN05444126_10853"/>
<dbReference type="InterPro" id="IPR004017">
    <property type="entry name" value="Cys_rich_dom"/>
</dbReference>
<evidence type="ECO:0000256" key="3">
    <source>
        <dbReference type="ARBA" id="ARBA00022737"/>
    </source>
</evidence>
<comment type="caution">
    <text evidence="7">The sequence shown here is derived from an EMBL/GenBank/DDBJ whole genome shotgun (WGS) entry which is preliminary data.</text>
</comment>
<evidence type="ECO:0000256" key="4">
    <source>
        <dbReference type="ARBA" id="ARBA00023004"/>
    </source>
</evidence>